<feature type="domain" description="Rv2175c C-terminal" evidence="1">
    <location>
        <begin position="91"/>
        <end position="143"/>
    </location>
</feature>
<name>A0A542SMD7_9MICO</name>
<keyword evidence="3" id="KW-1185">Reference proteome</keyword>
<gene>
    <name evidence="2" type="ORF">FB389_0429</name>
</gene>
<dbReference type="EMBL" id="VFNV01000001">
    <property type="protein sequence ID" value="TQK75794.1"/>
    <property type="molecule type" value="Genomic_DNA"/>
</dbReference>
<dbReference type="AlphaFoldDB" id="A0A542SMD7"/>
<reference evidence="2 3" key="1">
    <citation type="submission" date="2019-06" db="EMBL/GenBank/DDBJ databases">
        <title>Sequencing the genomes of 1000 actinobacteria strains.</title>
        <authorList>
            <person name="Klenk H.-P."/>
        </authorList>
    </citation>
    <scope>NUCLEOTIDE SEQUENCE [LARGE SCALE GENOMIC DNA]</scope>
    <source>
        <strain evidence="2 3">DSM 10596</strain>
    </source>
</reference>
<dbReference type="RefSeq" id="WP_142111148.1">
    <property type="nucleotide sequence ID" value="NZ_BAAATB010000008.1"/>
</dbReference>
<dbReference type="Pfam" id="PF18367">
    <property type="entry name" value="Rv2175c_C"/>
    <property type="match status" value="1"/>
</dbReference>
<evidence type="ECO:0000313" key="2">
    <source>
        <dbReference type="EMBL" id="TQK75794.1"/>
    </source>
</evidence>
<evidence type="ECO:0000313" key="3">
    <source>
        <dbReference type="Proteomes" id="UP000316181"/>
    </source>
</evidence>
<evidence type="ECO:0000259" key="1">
    <source>
        <dbReference type="Pfam" id="PF18367"/>
    </source>
</evidence>
<accession>A0A542SMD7</accession>
<organism evidence="2 3">
    <name type="scientific">Rarobacter incanus</name>
    <dbReference type="NCBI Taxonomy" id="153494"/>
    <lineage>
        <taxon>Bacteria</taxon>
        <taxon>Bacillati</taxon>
        <taxon>Actinomycetota</taxon>
        <taxon>Actinomycetes</taxon>
        <taxon>Micrococcales</taxon>
        <taxon>Rarobacteraceae</taxon>
        <taxon>Rarobacter</taxon>
    </lineage>
</organism>
<sequence length="144" mass="15544">MTIGLTKSDIAERISRIEWISVPEFAERLGTSAANVRGALQARRIVGRKHSHQVGALIPDIFLVPRHLSNPADPGPAPAAGEPEQLVILPALRGTITVLADHGFSDDEILDWLLTDHDELGESPVSALLRGHTSAVRRVAQVLD</sequence>
<protein>
    <recommendedName>
        <fullName evidence="1">Rv2175c C-terminal domain-containing protein</fullName>
    </recommendedName>
</protein>
<dbReference type="OrthoDB" id="3784042at2"/>
<dbReference type="Proteomes" id="UP000316181">
    <property type="component" value="Unassembled WGS sequence"/>
</dbReference>
<comment type="caution">
    <text evidence="2">The sequence shown here is derived from an EMBL/GenBank/DDBJ whole genome shotgun (WGS) entry which is preliminary data.</text>
</comment>
<proteinExistence type="predicted"/>
<dbReference type="InterPro" id="IPR041098">
    <property type="entry name" value="Rv2175c_C"/>
</dbReference>